<protein>
    <recommendedName>
        <fullName evidence="1">Heterokaryon incompatibility domain-containing protein</fullName>
    </recommendedName>
</protein>
<dbReference type="STRING" id="671987.R0ILY4"/>
<dbReference type="AlphaFoldDB" id="R0ILY4"/>
<dbReference type="GeneID" id="19395468"/>
<evidence type="ECO:0000313" key="2">
    <source>
        <dbReference type="EMBL" id="EOA85831.1"/>
    </source>
</evidence>
<feature type="domain" description="Heterokaryon incompatibility" evidence="1">
    <location>
        <begin position="55"/>
        <end position="205"/>
    </location>
</feature>
<gene>
    <name evidence="2" type="ORF">SETTUDRAFT_111105</name>
</gene>
<dbReference type="HOGENOM" id="CLU_004184_6_0_1"/>
<proteinExistence type="predicted"/>
<dbReference type="PANTHER" id="PTHR24148">
    <property type="entry name" value="ANKYRIN REPEAT DOMAIN-CONTAINING PROTEIN 39 HOMOLOG-RELATED"/>
    <property type="match status" value="1"/>
</dbReference>
<evidence type="ECO:0000259" key="1">
    <source>
        <dbReference type="Pfam" id="PF06985"/>
    </source>
</evidence>
<feature type="non-terminal residue" evidence="2">
    <location>
        <position position="206"/>
    </location>
</feature>
<name>R0ILY4_EXST2</name>
<keyword evidence="3" id="KW-1185">Reference proteome</keyword>
<dbReference type="InterPro" id="IPR010730">
    <property type="entry name" value="HET"/>
</dbReference>
<reference evidence="2 3" key="1">
    <citation type="journal article" date="2012" name="PLoS Pathog.">
        <title>Diverse lifestyles and strategies of plant pathogenesis encoded in the genomes of eighteen Dothideomycetes fungi.</title>
        <authorList>
            <person name="Ohm R.A."/>
            <person name="Feau N."/>
            <person name="Henrissat B."/>
            <person name="Schoch C.L."/>
            <person name="Horwitz B.A."/>
            <person name="Barry K.W."/>
            <person name="Condon B.J."/>
            <person name="Copeland A.C."/>
            <person name="Dhillon B."/>
            <person name="Glaser F."/>
            <person name="Hesse C.N."/>
            <person name="Kosti I."/>
            <person name="LaButti K."/>
            <person name="Lindquist E.A."/>
            <person name="Lucas S."/>
            <person name="Salamov A.A."/>
            <person name="Bradshaw R.E."/>
            <person name="Ciuffetti L."/>
            <person name="Hamelin R.C."/>
            <person name="Kema G.H.J."/>
            <person name="Lawrence C."/>
            <person name="Scott J.A."/>
            <person name="Spatafora J.W."/>
            <person name="Turgeon B.G."/>
            <person name="de Wit P.J.G.M."/>
            <person name="Zhong S."/>
            <person name="Goodwin S.B."/>
            <person name="Grigoriev I.V."/>
        </authorList>
    </citation>
    <scope>NUCLEOTIDE SEQUENCE [LARGE SCALE GENOMIC DNA]</scope>
    <source>
        <strain evidence="3">28A</strain>
    </source>
</reference>
<dbReference type="EMBL" id="KB908637">
    <property type="protein sequence ID" value="EOA85831.1"/>
    <property type="molecule type" value="Genomic_DNA"/>
</dbReference>
<dbReference type="OrthoDB" id="2157530at2759"/>
<organism evidence="2 3">
    <name type="scientific">Exserohilum turcicum (strain 28A)</name>
    <name type="common">Northern leaf blight fungus</name>
    <name type="synonym">Setosphaeria turcica</name>
    <dbReference type="NCBI Taxonomy" id="671987"/>
    <lineage>
        <taxon>Eukaryota</taxon>
        <taxon>Fungi</taxon>
        <taxon>Dikarya</taxon>
        <taxon>Ascomycota</taxon>
        <taxon>Pezizomycotina</taxon>
        <taxon>Dothideomycetes</taxon>
        <taxon>Pleosporomycetidae</taxon>
        <taxon>Pleosporales</taxon>
        <taxon>Pleosporineae</taxon>
        <taxon>Pleosporaceae</taxon>
        <taxon>Exserohilum</taxon>
    </lineage>
</organism>
<sequence length="206" mass="23672">MRHVSDYVYDALPRHGTIRILVLSPAIDFQAPIEAYFEYDDQELSQNNTTSSAGFNAVSYCWGEPSFTHKIFFKSGSLGSTASLAITANVDCMLRHLRKPYKERRLWIDAICINQADVEEKTVQVRLMGNIYRAALKVHVWLGAGGTFDAQAAFSYLKRLVVTDELKWDSLLKSTQHHESYEPIKIALQQLFLNPWFARRWILQEI</sequence>
<dbReference type="Proteomes" id="UP000016935">
    <property type="component" value="Unassembled WGS sequence"/>
</dbReference>
<accession>R0ILY4</accession>
<dbReference type="RefSeq" id="XP_008026614.1">
    <property type="nucleotide sequence ID" value="XM_008028423.1"/>
</dbReference>
<reference evidence="2 3" key="2">
    <citation type="journal article" date="2013" name="PLoS Genet.">
        <title>Comparative genome structure, secondary metabolite, and effector coding capacity across Cochliobolus pathogens.</title>
        <authorList>
            <person name="Condon B.J."/>
            <person name="Leng Y."/>
            <person name="Wu D."/>
            <person name="Bushley K.E."/>
            <person name="Ohm R.A."/>
            <person name="Otillar R."/>
            <person name="Martin J."/>
            <person name="Schackwitz W."/>
            <person name="Grimwood J."/>
            <person name="MohdZainudin N."/>
            <person name="Xue C."/>
            <person name="Wang R."/>
            <person name="Manning V.A."/>
            <person name="Dhillon B."/>
            <person name="Tu Z.J."/>
            <person name="Steffenson B.J."/>
            <person name="Salamov A."/>
            <person name="Sun H."/>
            <person name="Lowry S."/>
            <person name="LaButti K."/>
            <person name="Han J."/>
            <person name="Copeland A."/>
            <person name="Lindquist E."/>
            <person name="Barry K."/>
            <person name="Schmutz J."/>
            <person name="Baker S.E."/>
            <person name="Ciuffetti L.M."/>
            <person name="Grigoriev I.V."/>
            <person name="Zhong S."/>
            <person name="Turgeon B.G."/>
        </authorList>
    </citation>
    <scope>NUCLEOTIDE SEQUENCE [LARGE SCALE GENOMIC DNA]</scope>
    <source>
        <strain evidence="3">28A</strain>
    </source>
</reference>
<evidence type="ECO:0000313" key="3">
    <source>
        <dbReference type="Proteomes" id="UP000016935"/>
    </source>
</evidence>
<dbReference type="Pfam" id="PF06985">
    <property type="entry name" value="HET"/>
    <property type="match status" value="1"/>
</dbReference>
<dbReference type="InterPro" id="IPR052895">
    <property type="entry name" value="HetReg/Transcr_Mod"/>
</dbReference>
<dbReference type="PANTHER" id="PTHR24148:SF64">
    <property type="entry name" value="HETEROKARYON INCOMPATIBILITY DOMAIN-CONTAINING PROTEIN"/>
    <property type="match status" value="1"/>
</dbReference>